<feature type="signal peptide" evidence="2">
    <location>
        <begin position="1"/>
        <end position="23"/>
    </location>
</feature>
<organism evidence="3 4">
    <name type="scientific">Micromonas commoda (strain RCC299 / NOUM17 / CCMP2709)</name>
    <name type="common">Picoplanktonic green alga</name>
    <dbReference type="NCBI Taxonomy" id="296587"/>
    <lineage>
        <taxon>Eukaryota</taxon>
        <taxon>Viridiplantae</taxon>
        <taxon>Chlorophyta</taxon>
        <taxon>Mamiellophyceae</taxon>
        <taxon>Mamiellales</taxon>
        <taxon>Mamiellaceae</taxon>
        <taxon>Micromonas</taxon>
    </lineage>
</organism>
<dbReference type="Proteomes" id="UP000002009">
    <property type="component" value="Chromosome 1"/>
</dbReference>
<dbReference type="KEGG" id="mis:MICPUN_55492"/>
<evidence type="ECO:0000313" key="3">
    <source>
        <dbReference type="EMBL" id="ACO68980.1"/>
    </source>
</evidence>
<accession>C1FEL8</accession>
<dbReference type="GeneID" id="8250260"/>
<reference evidence="3 4" key="1">
    <citation type="journal article" date="2009" name="Science">
        <title>Green evolution and dynamic adaptations revealed by genomes of the marine picoeukaryotes Micromonas.</title>
        <authorList>
            <person name="Worden A.Z."/>
            <person name="Lee J.H."/>
            <person name="Mock T."/>
            <person name="Rouze P."/>
            <person name="Simmons M.P."/>
            <person name="Aerts A.L."/>
            <person name="Allen A.E."/>
            <person name="Cuvelier M.L."/>
            <person name="Derelle E."/>
            <person name="Everett M.V."/>
            <person name="Foulon E."/>
            <person name="Grimwood J."/>
            <person name="Gundlach H."/>
            <person name="Henrissat B."/>
            <person name="Napoli C."/>
            <person name="McDonald S.M."/>
            <person name="Parker M.S."/>
            <person name="Rombauts S."/>
            <person name="Salamov A."/>
            <person name="Von Dassow P."/>
            <person name="Badger J.H."/>
            <person name="Coutinho P.M."/>
            <person name="Demir E."/>
            <person name="Dubchak I."/>
            <person name="Gentemann C."/>
            <person name="Eikrem W."/>
            <person name="Gready J.E."/>
            <person name="John U."/>
            <person name="Lanier W."/>
            <person name="Lindquist E.A."/>
            <person name="Lucas S."/>
            <person name="Mayer K.F."/>
            <person name="Moreau H."/>
            <person name="Not F."/>
            <person name="Otillar R."/>
            <person name="Panaud O."/>
            <person name="Pangilinan J."/>
            <person name="Paulsen I."/>
            <person name="Piegu B."/>
            <person name="Poliakov A."/>
            <person name="Robbens S."/>
            <person name="Schmutz J."/>
            <person name="Toulza E."/>
            <person name="Wyss T."/>
            <person name="Zelensky A."/>
            <person name="Zhou K."/>
            <person name="Armbrust E.V."/>
            <person name="Bhattacharya D."/>
            <person name="Goodenough U.W."/>
            <person name="Van de Peer Y."/>
            <person name="Grigoriev I.V."/>
        </authorList>
    </citation>
    <scope>NUCLEOTIDE SEQUENCE [LARGE SCALE GENOMIC DNA]</scope>
    <source>
        <strain evidence="4">RCC299 / NOUM17</strain>
    </source>
</reference>
<dbReference type="OrthoDB" id="10575671at2759"/>
<evidence type="ECO:0000313" key="4">
    <source>
        <dbReference type="Proteomes" id="UP000002009"/>
    </source>
</evidence>
<protein>
    <submittedName>
        <fullName evidence="3">Uncharacterized protein</fullName>
    </submittedName>
</protein>
<dbReference type="EMBL" id="CP001574">
    <property type="protein sequence ID" value="ACO68980.1"/>
    <property type="molecule type" value="Genomic_DNA"/>
</dbReference>
<dbReference type="InParanoid" id="C1FEL8"/>
<keyword evidence="2" id="KW-0732">Signal</keyword>
<evidence type="ECO:0000256" key="1">
    <source>
        <dbReference type="SAM" id="MobiDB-lite"/>
    </source>
</evidence>
<feature type="compositionally biased region" description="Basic and acidic residues" evidence="1">
    <location>
        <begin position="166"/>
        <end position="177"/>
    </location>
</feature>
<feature type="chain" id="PRO_5002909448" evidence="2">
    <location>
        <begin position="24"/>
        <end position="330"/>
    </location>
</feature>
<sequence>MRGLLRFFMLVLFASTKLSFVSGVDGTRQDGSRINECMFRTSPPISAAADEGDSTAGTLHMPQSFGTLYSAESLAESGAGYACYAAKPFSSSLFSVSTAKRVRAALTAHESIGDTRNTKSAGAHVFNGEADLWRDQEMWVTAQSFRKSKQIIKTKKEYGITDDVDASDRGEWGHSSKEYSGPSSRQTETPKCTKTLHHKSLYVPGTFIPGEISPGVKVQRTPPALIPGTPGFWEPGRSPYYTPGFWTPGYGPRYVSAVPAAILPGKKGTVIPGLFFPPAYSPGYLIPGWYETMSCALLCSMPTCQEAECFKLPQVTGVKVNTTGPLTRHM</sequence>
<evidence type="ECO:0000256" key="2">
    <source>
        <dbReference type="SAM" id="SignalP"/>
    </source>
</evidence>
<feature type="compositionally biased region" description="Polar residues" evidence="1">
    <location>
        <begin position="181"/>
        <end position="190"/>
    </location>
</feature>
<keyword evidence="4" id="KW-1185">Reference proteome</keyword>
<name>C1FEL8_MICCC</name>
<proteinExistence type="predicted"/>
<gene>
    <name evidence="3" type="ORF">MICPUN_55492</name>
</gene>
<dbReference type="AlphaFoldDB" id="C1FEL8"/>
<dbReference type="RefSeq" id="XP_002507722.1">
    <property type="nucleotide sequence ID" value="XM_002507676.1"/>
</dbReference>
<feature type="region of interest" description="Disordered" evidence="1">
    <location>
        <begin position="163"/>
        <end position="190"/>
    </location>
</feature>